<sequence length="889" mass="97754">MFKKNLSFVFILLVTISAFAQNPWTFNNNSLNGWTEYRFDVSYNPSSLILTTKGQNNPRLDHATANVNADLYKFAIIKMKVATGGPSLLRINYGANFKSTIVTPGSSTFETYIINMTDVTWTGTVNDLQLAFKDNDGTAGGSTHNSNDVNVEIEKISFVENIYSGATELYVDLDNGNDNNIGSSSAPLLTIPFAIETAASNNIPNVYIKEGTYDVLSPINITTNSPTPIVVSPELTKKVTMRFSSNRNIRFYGGAKNIEFKDFNLDGQSNTTDHWTILANYVWQPELFPSALSGGAIAFQVEDAEDIKITNNAIHDFYQKAVNIEDGRYVTIKGNVIYNIALTSLSGGHGIMRQQGSGSFPANDPDDSNKYRWDIDGNLLFNIHQRIYSWVPTKGYLNMTLDEGKPILIDETPNHDLGMKARIQNNIVAYFKIDGIRIKPTNYLEVLNNSLFSTEPTGADGITDTTTGFTGSGTPFLNFKCFNNAVDVAASRQPYELAESIGSTGSTYNDNYASHGPIAPVDVADDLGTSLFKNAPNGDFTIVDGLPAMGVEPGVITDLVTRAGSFNVTIADNNWVNNHLKNAQTLFDNIPGVEDGIANNEPVFLDAGIYDASDLEFNKGRKSYYFTVNPTWKVSKGISDANLNRGNGLDVYDGKYEIVTPEAYSEWFDHIKSTYLRDTDGNNIGDTPYNVIRYGESDIRQDKVLNDNSLHVVEIESNTEYTTTKADGYAFTIDGDLLIDFKYTPVGNEVFDIVTAGSITSLNSGSLFDDVLVSGYSGTYTLEVVSGSPSILRLTLTDTTLGNKDFNLNQVVLYPNPSKPSEGFNINLPYLTKNNVRMFTTLGQEIDLSVNHTSNKVSHFTPSTTLAKGIYLITINTSNSTKKLKYLID</sequence>
<proteinExistence type="predicted"/>
<dbReference type="NCBIfam" id="TIGR04183">
    <property type="entry name" value="Por_Secre_tail"/>
    <property type="match status" value="1"/>
</dbReference>
<dbReference type="InterPro" id="IPR011050">
    <property type="entry name" value="Pectin_lyase_fold/virulence"/>
</dbReference>
<gene>
    <name evidence="4" type="ORF">AW14_12365</name>
</gene>
<reference evidence="4 5" key="1">
    <citation type="submission" date="2014-02" db="EMBL/GenBank/DDBJ databases">
        <authorList>
            <person name="Young C.-C."/>
            <person name="Hameed A."/>
            <person name="Huang H.-C."/>
            <person name="Shahina M."/>
        </authorList>
    </citation>
    <scope>NUCLEOTIDE SEQUENCE [LARGE SCALE GENOMIC DNA]</scope>
    <source>
        <strain evidence="4 5">CC-SAMT-1</strain>
    </source>
</reference>
<protein>
    <recommendedName>
        <fullName evidence="3">Secretion system C-terminal sorting domain-containing protein</fullName>
    </recommendedName>
</protein>
<evidence type="ECO:0000256" key="1">
    <source>
        <dbReference type="ARBA" id="ARBA00022729"/>
    </source>
</evidence>
<dbReference type="KEGG" id="sze:AW14_12365"/>
<feature type="domain" description="Secretion system C-terminal sorting" evidence="3">
    <location>
        <begin position="813"/>
        <end position="884"/>
    </location>
</feature>
<dbReference type="HOGENOM" id="CLU_324622_0_0_10"/>
<dbReference type="AlphaFoldDB" id="A0A0C5WPT2"/>
<dbReference type="RefSeq" id="WP_044639042.1">
    <property type="nucleotide sequence ID" value="NZ_CP007202.1"/>
</dbReference>
<dbReference type="Pfam" id="PF18962">
    <property type="entry name" value="Por_Secre_tail"/>
    <property type="match status" value="1"/>
</dbReference>
<dbReference type="InterPro" id="IPR012334">
    <property type="entry name" value="Pectin_lyas_fold"/>
</dbReference>
<evidence type="ECO:0000256" key="2">
    <source>
        <dbReference type="SAM" id="SignalP"/>
    </source>
</evidence>
<name>A0A0C5WPT2_9FLAO</name>
<feature type="chain" id="PRO_5002195391" description="Secretion system C-terminal sorting domain-containing protein" evidence="2">
    <location>
        <begin position="21"/>
        <end position="889"/>
    </location>
</feature>
<evidence type="ECO:0000259" key="3">
    <source>
        <dbReference type="Pfam" id="PF18962"/>
    </source>
</evidence>
<dbReference type="STRING" id="1454006.AW14_12365"/>
<organism evidence="4 5">
    <name type="scientific">Siansivirga zeaxanthinifaciens CC-SAMT-1</name>
    <dbReference type="NCBI Taxonomy" id="1454006"/>
    <lineage>
        <taxon>Bacteria</taxon>
        <taxon>Pseudomonadati</taxon>
        <taxon>Bacteroidota</taxon>
        <taxon>Flavobacteriia</taxon>
        <taxon>Flavobacteriales</taxon>
        <taxon>Flavobacteriaceae</taxon>
        <taxon>Siansivirga</taxon>
    </lineage>
</organism>
<keyword evidence="1 2" id="KW-0732">Signal</keyword>
<evidence type="ECO:0000313" key="5">
    <source>
        <dbReference type="Proteomes" id="UP000032229"/>
    </source>
</evidence>
<dbReference type="EMBL" id="CP007202">
    <property type="protein sequence ID" value="AJR04950.1"/>
    <property type="molecule type" value="Genomic_DNA"/>
</dbReference>
<dbReference type="OrthoDB" id="9805017at2"/>
<dbReference type="Gene3D" id="2.160.20.10">
    <property type="entry name" value="Single-stranded right-handed beta-helix, Pectin lyase-like"/>
    <property type="match status" value="1"/>
</dbReference>
<keyword evidence="5" id="KW-1185">Reference proteome</keyword>
<dbReference type="SUPFAM" id="SSF51126">
    <property type="entry name" value="Pectin lyase-like"/>
    <property type="match status" value="1"/>
</dbReference>
<evidence type="ECO:0000313" key="4">
    <source>
        <dbReference type="EMBL" id="AJR04950.1"/>
    </source>
</evidence>
<dbReference type="Proteomes" id="UP000032229">
    <property type="component" value="Chromosome"/>
</dbReference>
<accession>A0A0C5WPT2</accession>
<feature type="signal peptide" evidence="2">
    <location>
        <begin position="1"/>
        <end position="20"/>
    </location>
</feature>
<dbReference type="InterPro" id="IPR026444">
    <property type="entry name" value="Secre_tail"/>
</dbReference>